<dbReference type="RefSeq" id="WP_219539724.1">
    <property type="nucleotide sequence ID" value="NZ_JAHKRM010000072.1"/>
</dbReference>
<feature type="domain" description="Fumarate lyase N-terminal" evidence="1">
    <location>
        <begin position="94"/>
        <end position="294"/>
    </location>
</feature>
<dbReference type="GO" id="GO:0004056">
    <property type="term" value="F:argininosuccinate lyase activity"/>
    <property type="evidence" value="ECO:0007669"/>
    <property type="project" value="UniProtKB-EC"/>
</dbReference>
<gene>
    <name evidence="2" type="ORF">ACFSJ0_55435</name>
</gene>
<accession>A0ABW4GW18</accession>
<proteinExistence type="predicted"/>
<sequence>MARLTGRIGDAPAILLHEEVLEPQFSHDVRHLLPHYLHIEKVLLVEYQRMGILTESETRVIARVLDGIEPGELTADPHENMSDLSFGIERLVSRANPAPAWHVDRSRNDAQACAQLMFGRERMLRIAGELLACAAAAHELAAGHTEAPMPGYTHLQAAQVITPGFYLSALVEHLLHSARRLLATYDHAGRSPLGSGAMAGQELPWDRDAMAGLLGFTGPVTHALASVASRAWLLELAGECATSATGLNRFVTDLMTWAGGRHGLVELPDELAGISSAMPQKKNYPIFERIRGKTAHLLSWYVDASAAQRGTPYSNTVEAAKEGGAQLVTATQSLESALRLLTLALRHMIFPAERGLAGCTGEFLGGFSLANRLTLEEGVPWRTAQVVAGRYITAAAAASEDGSAGHPGQSRNGSAGAGLLAAIAREHGHPLRDPGGLLADLYTPEAELRRKRSAGSTAPESVRRMLAGQERELAALEQEWTARRDVARSAPARVNELLGLGEGS</sequence>
<keyword evidence="2" id="KW-0456">Lyase</keyword>
<dbReference type="PANTHER" id="PTHR43814">
    <property type="entry name" value="ARGININOSUCCINATE LYASE"/>
    <property type="match status" value="1"/>
</dbReference>
<evidence type="ECO:0000313" key="3">
    <source>
        <dbReference type="Proteomes" id="UP001597097"/>
    </source>
</evidence>
<dbReference type="EMBL" id="JBHUCM010000065">
    <property type="protein sequence ID" value="MFD1546316.1"/>
    <property type="molecule type" value="Genomic_DNA"/>
</dbReference>
<comment type="caution">
    <text evidence="2">The sequence shown here is derived from an EMBL/GenBank/DDBJ whole genome shotgun (WGS) entry which is preliminary data.</text>
</comment>
<dbReference type="InterPro" id="IPR009049">
    <property type="entry name" value="Argininosuccinate_lyase"/>
</dbReference>
<protein>
    <submittedName>
        <fullName evidence="2">Argininosuccinate lyase</fullName>
        <ecNumber evidence="2">4.3.2.1</ecNumber>
    </submittedName>
</protein>
<dbReference type="PANTHER" id="PTHR43814:SF1">
    <property type="entry name" value="ARGININOSUCCINATE LYASE"/>
    <property type="match status" value="1"/>
</dbReference>
<reference evidence="3" key="1">
    <citation type="journal article" date="2019" name="Int. J. Syst. Evol. Microbiol.">
        <title>The Global Catalogue of Microorganisms (GCM) 10K type strain sequencing project: providing services to taxonomists for standard genome sequencing and annotation.</title>
        <authorList>
            <consortium name="The Broad Institute Genomics Platform"/>
            <consortium name="The Broad Institute Genome Sequencing Center for Infectious Disease"/>
            <person name="Wu L."/>
            <person name="Ma J."/>
        </authorList>
    </citation>
    <scope>NUCLEOTIDE SEQUENCE [LARGE SCALE GENOMIC DNA]</scope>
    <source>
        <strain evidence="3">CGMCC 1.15399</strain>
    </source>
</reference>
<name>A0ABW4GW18_9ACTN</name>
<dbReference type="EC" id="4.3.2.1" evidence="2"/>
<evidence type="ECO:0000259" key="1">
    <source>
        <dbReference type="Pfam" id="PF00206"/>
    </source>
</evidence>
<dbReference type="Pfam" id="PF00206">
    <property type="entry name" value="Lyase_1"/>
    <property type="match status" value="1"/>
</dbReference>
<evidence type="ECO:0000313" key="2">
    <source>
        <dbReference type="EMBL" id="MFD1546316.1"/>
    </source>
</evidence>
<organism evidence="2 3">
    <name type="scientific">Nonomuraea guangzhouensis</name>
    <dbReference type="NCBI Taxonomy" id="1291555"/>
    <lineage>
        <taxon>Bacteria</taxon>
        <taxon>Bacillati</taxon>
        <taxon>Actinomycetota</taxon>
        <taxon>Actinomycetes</taxon>
        <taxon>Streptosporangiales</taxon>
        <taxon>Streptosporangiaceae</taxon>
        <taxon>Nonomuraea</taxon>
    </lineage>
</organism>
<dbReference type="InterPro" id="IPR022761">
    <property type="entry name" value="Fumarate_lyase_N"/>
</dbReference>
<keyword evidence="3" id="KW-1185">Reference proteome</keyword>
<dbReference type="Proteomes" id="UP001597097">
    <property type="component" value="Unassembled WGS sequence"/>
</dbReference>